<dbReference type="Pfam" id="PF13764">
    <property type="entry name" value="E3_UbLigase_R4"/>
    <property type="match status" value="1"/>
</dbReference>
<accession>A0A482VXY0</accession>
<dbReference type="OrthoDB" id="30336at2759"/>
<proteinExistence type="inferred from homology"/>
<dbReference type="InterPro" id="IPR016024">
    <property type="entry name" value="ARM-type_fold"/>
</dbReference>
<organism evidence="5 6">
    <name type="scientific">Asbolus verrucosus</name>
    <name type="common">Desert ironclad beetle</name>
    <dbReference type="NCBI Taxonomy" id="1661398"/>
    <lineage>
        <taxon>Eukaryota</taxon>
        <taxon>Metazoa</taxon>
        <taxon>Ecdysozoa</taxon>
        <taxon>Arthropoda</taxon>
        <taxon>Hexapoda</taxon>
        <taxon>Insecta</taxon>
        <taxon>Pterygota</taxon>
        <taxon>Neoptera</taxon>
        <taxon>Endopterygota</taxon>
        <taxon>Coleoptera</taxon>
        <taxon>Polyphaga</taxon>
        <taxon>Cucujiformia</taxon>
        <taxon>Tenebrionidae</taxon>
        <taxon>Pimeliinae</taxon>
        <taxon>Asbolus</taxon>
    </lineage>
</organism>
<evidence type="ECO:0000256" key="2">
    <source>
        <dbReference type="SAM" id="MobiDB-lite"/>
    </source>
</evidence>
<dbReference type="SUPFAM" id="SSF48371">
    <property type="entry name" value="ARM repeat"/>
    <property type="match status" value="1"/>
</dbReference>
<keyword evidence="1" id="KW-0863">Zinc-finger</keyword>
<comment type="similarity">
    <text evidence="1">Belongs to the UBR4 family.</text>
</comment>
<sequence>CSAAVPANPGVCANCGENVFQCHKCRAINYDEKDPFLCHACGFCKYAKFDFTLLAKPCCAIEPIENDDDRKKTVANINSLLEKADRVYKQLIANKPNLESLVLKITEHRSDRRQDEYSATSGGGANAGSAPVPAGGTQVKVNKTIQMLAQQYCNECKTSFEELSKIIQRVLVSRKELVAYDRKHRDMDFPKAAPLLLKGLVFDFWLLQGTSSADFHSSQMACCSNTRCYGCSTAATEHCLTLLRALASNPTTREILCSKGLIQELVWNNLRKGSIQIQEEVKQLLCVLTRDNPQATEELCNLLMDRITLSLNGHVNSCDLGTSVRHEISLLAAMVQKEDECWELKLRCMMKLFLKACEDSKSPLVMESIILPCLKILQSLMKAQEVGAKKNKEKVNNTFKELSGTTVDVYKFLDKKPGHTFADWKARFPQKSDASKELPTGRQEVACSIVELMCNSPERKKEILILLTCFLEELGNAGESSAEFLSLYQSLIQEAPWKQFLTIQGVLIVLADLITMEIEQLHYLEATTLTSDLAQGYALNQLTELLASFLDDTAIRRQYKGRLVGAVLNGYLSLRRLVVQRTRLIDDTQEKLLELLEEMTTGTEEETKSFMAVCIETVEKHNVQDILTPVFIFERLCSIIYPEENDVDEFFLTLEKDPQQEDFLQGRMLGNPYSSSEAGLGPLMRDVKNKICQDCELVALLEDDNGMELLVNNKIISLDLPVKDVFKKVRISDVEVSFLQLSFQIWVAEGGDHDAMRVVYRMRGLLGDATEEFIETLNNKSQSTVDNEEVYKMANVLAECSGLEVMVKRLGAIQNVWRAKPLLQVVLKLFRLSIKVARCQEVLIQPELGAMEVFLRTLQLCLDSEPDPTQAAVTEQLLDIMEAVLSKATSENLEKFETFSQTFGGPEYVKSLLTCTTHPSVRNNQAVLIHLTRVLAALVYGNKDRMQILMDYFKPVLDLNKYDYEHTPDDQQKLEMLCVLTNGIERNAIGNTLKDHIISLGVVKDYLEYITMHAPCVKPTLLRTDSDELKDFISKPALKYCLRFLTGLAHSHENTQLAVAAADTIPIIHRLEQVSSDEHVGSLAENLLEALCTNPSVAKQIEEVREFTRSEKKRLAMAMREKQLGQLGMRTNDKGQVTAKSAILQQIEELGEETGLVCCICREGYKYQPTKVLGIYTFTKRCNVDDFEAKPRRTAGYATVSHFNIVHIDCHMSAVRLARARDEWESAALQNANTKCNGLLPLWGPQVPESAFASCLARHNTYLQESTNHRDIGHNSTIHDLKLLVWRFAQEKSFHEDTGGGGPQSNLHMVPYIVHIALYVINTTRVSKREEASLMSYLKCTNAEKWIESAYEAEGPLYWATMSILLHSPQQWNTHRVCHLKRFIVLAQTRHCHPSGPNKVLADKTVKDYNVYKPYLVFFGLIDGIYTYFFKNVTGSEEQWSTNLADYIRHNDEALIKASEKLLSAYTEEILPCTSFSEFCDVTGLLDVITSPDTYISDLLKELS</sequence>
<reference evidence="5 6" key="1">
    <citation type="submission" date="2017-03" db="EMBL/GenBank/DDBJ databases">
        <title>Genome of the blue death feigning beetle - Asbolus verrucosus.</title>
        <authorList>
            <person name="Rider S.D."/>
        </authorList>
    </citation>
    <scope>NUCLEOTIDE SEQUENCE [LARGE SCALE GENOMIC DNA]</scope>
    <source>
        <strain evidence="5">Butters</strain>
        <tissue evidence="5">Head and leg muscle</tissue>
    </source>
</reference>
<evidence type="ECO:0000259" key="4">
    <source>
        <dbReference type="Pfam" id="PF24079"/>
    </source>
</evidence>
<dbReference type="PROSITE" id="PS52043">
    <property type="entry name" value="UBR4_E3"/>
    <property type="match status" value="1"/>
</dbReference>
<feature type="domain" description="E3 ubiquitin ligase UBR4 C-terminal" evidence="3">
    <location>
        <begin position="668"/>
        <end position="1484"/>
    </location>
</feature>
<dbReference type="InterPro" id="IPR056530">
    <property type="entry name" value="UBR4-like_dom"/>
</dbReference>
<keyword evidence="1" id="KW-0479">Metal-binding</keyword>
<dbReference type="PANTHER" id="PTHR21725">
    <property type="entry name" value="E3 UBIQUITIN-PROTEIN LIGASE UBR4"/>
    <property type="match status" value="1"/>
</dbReference>
<dbReference type="InterPro" id="IPR045189">
    <property type="entry name" value="UBR4-like"/>
</dbReference>
<keyword evidence="1" id="KW-0862">Zinc</keyword>
<dbReference type="PANTHER" id="PTHR21725:SF1">
    <property type="entry name" value="E3 UBIQUITIN-PROTEIN LIGASE UBR4"/>
    <property type="match status" value="1"/>
</dbReference>
<feature type="non-terminal residue" evidence="5">
    <location>
        <position position="1504"/>
    </location>
</feature>
<dbReference type="STRING" id="1661398.A0A482VXY0"/>
<dbReference type="InterPro" id="IPR011989">
    <property type="entry name" value="ARM-like"/>
</dbReference>
<evidence type="ECO:0000256" key="1">
    <source>
        <dbReference type="PROSITE-ProRule" id="PRU01388"/>
    </source>
</evidence>
<dbReference type="GO" id="GO:0008270">
    <property type="term" value="F:zinc ion binding"/>
    <property type="evidence" value="ECO:0007669"/>
    <property type="project" value="UniProtKB-KW"/>
</dbReference>
<name>A0A482VXY0_ASBVE</name>
<feature type="region of interest" description="Disordered" evidence="2">
    <location>
        <begin position="112"/>
        <end position="133"/>
    </location>
</feature>
<dbReference type="Gene3D" id="1.25.10.10">
    <property type="entry name" value="Leucine-rich Repeat Variant"/>
    <property type="match status" value="2"/>
</dbReference>
<evidence type="ECO:0008006" key="7">
    <source>
        <dbReference type="Google" id="ProtNLM"/>
    </source>
</evidence>
<feature type="domain" description="E3 ubiquitin-protein ligase UBR4-like" evidence="4">
    <location>
        <begin position="49"/>
        <end position="184"/>
    </location>
</feature>
<comment type="caution">
    <text evidence="5">The sequence shown here is derived from an EMBL/GenBank/DDBJ whole genome shotgun (WGS) entry which is preliminary data.</text>
</comment>
<keyword evidence="6" id="KW-1185">Reference proteome</keyword>
<feature type="region of interest" description="UBR4 E3 catalytic module" evidence="1">
    <location>
        <begin position="1036"/>
        <end position="1503"/>
    </location>
</feature>
<evidence type="ECO:0000313" key="6">
    <source>
        <dbReference type="Proteomes" id="UP000292052"/>
    </source>
</evidence>
<dbReference type="Proteomes" id="UP000292052">
    <property type="component" value="Unassembled WGS sequence"/>
</dbReference>
<evidence type="ECO:0000313" key="5">
    <source>
        <dbReference type="EMBL" id="RZC37147.1"/>
    </source>
</evidence>
<feature type="non-terminal residue" evidence="5">
    <location>
        <position position="1"/>
    </location>
</feature>
<evidence type="ECO:0000259" key="3">
    <source>
        <dbReference type="Pfam" id="PF13764"/>
    </source>
</evidence>
<gene>
    <name evidence="5" type="ORF">BDFB_010079</name>
</gene>
<dbReference type="Pfam" id="PF24079">
    <property type="entry name" value="UBR4"/>
    <property type="match status" value="1"/>
</dbReference>
<protein>
    <recommendedName>
        <fullName evidence="7">E3 ubiquitin-protein ligase UBR4</fullName>
    </recommendedName>
</protein>
<dbReference type="EMBL" id="QDEB01055338">
    <property type="protein sequence ID" value="RZC37147.1"/>
    <property type="molecule type" value="Genomic_DNA"/>
</dbReference>
<dbReference type="InterPro" id="IPR025704">
    <property type="entry name" value="E3_Ub_ligase_UBR4_C"/>
</dbReference>